<protein>
    <recommendedName>
        <fullName evidence="3">DUF4263 domain-containing protein</fullName>
    </recommendedName>
</protein>
<evidence type="ECO:0000313" key="2">
    <source>
        <dbReference type="Proteomes" id="UP001501231"/>
    </source>
</evidence>
<proteinExistence type="predicted"/>
<evidence type="ECO:0008006" key="3">
    <source>
        <dbReference type="Google" id="ProtNLM"/>
    </source>
</evidence>
<comment type="caution">
    <text evidence="1">The sequence shown here is derived from an EMBL/GenBank/DDBJ whole genome shotgun (WGS) entry which is preliminary data.</text>
</comment>
<keyword evidence="2" id="KW-1185">Reference proteome</keyword>
<reference evidence="2" key="1">
    <citation type="journal article" date="2019" name="Int. J. Syst. Evol. Microbiol.">
        <title>The Global Catalogue of Microorganisms (GCM) 10K type strain sequencing project: providing services to taxonomists for standard genome sequencing and annotation.</title>
        <authorList>
            <consortium name="The Broad Institute Genomics Platform"/>
            <consortium name="The Broad Institute Genome Sequencing Center for Infectious Disease"/>
            <person name="Wu L."/>
            <person name="Ma J."/>
        </authorList>
    </citation>
    <scope>NUCLEOTIDE SEQUENCE [LARGE SCALE GENOMIC DNA]</scope>
    <source>
        <strain evidence="2">JCM 3325</strain>
    </source>
</reference>
<gene>
    <name evidence="1" type="ORF">GCM10010191_80350</name>
</gene>
<dbReference type="Proteomes" id="UP001501231">
    <property type="component" value="Unassembled WGS sequence"/>
</dbReference>
<name>A0ABP5XAI8_9ACTN</name>
<dbReference type="RefSeq" id="WP_344596442.1">
    <property type="nucleotide sequence ID" value="NZ_BAAARW010000038.1"/>
</dbReference>
<sequence length="305" mass="33495">MSNVQDAPVSSLPPLLVHPPWTWEPVVLKGLEPPDAPTVVSLPEGTRKSFLQDAPAEPSGKGHDWNATAERIRSGKPLTDLTANGRATLYTRLLVHGPDDLAAEALEDRRYWDDLGPKHVRAIVARHELAAHPLALHAARADEHETMRALAPFLDAEVAGLMVGFSDPKWADRGHSTPWTWLRTHGPAAAPFLLPYALGEPGHEREFAERMLRELVRSHGHATVAEAAARHGGRRWIIGREVAAKQVVGLEFSPGIVLRDPASEPVQTIRCVELRRDLFDRDDRSPFGELDPVVASEILADLTGN</sequence>
<evidence type="ECO:0000313" key="1">
    <source>
        <dbReference type="EMBL" id="GAA2450378.1"/>
    </source>
</evidence>
<organism evidence="1 2">
    <name type="scientific">Actinomadura vinacea</name>
    <dbReference type="NCBI Taxonomy" id="115336"/>
    <lineage>
        <taxon>Bacteria</taxon>
        <taxon>Bacillati</taxon>
        <taxon>Actinomycetota</taxon>
        <taxon>Actinomycetes</taxon>
        <taxon>Streptosporangiales</taxon>
        <taxon>Thermomonosporaceae</taxon>
        <taxon>Actinomadura</taxon>
    </lineage>
</organism>
<dbReference type="EMBL" id="BAAARW010000038">
    <property type="protein sequence ID" value="GAA2450378.1"/>
    <property type="molecule type" value="Genomic_DNA"/>
</dbReference>
<accession>A0ABP5XAI8</accession>